<sequence>MSDKPRPHNVNVDPHKLSDGSETVPEPNRKKLVLRTKSSVPRCRAGQSVKHSKLNGSQDEARRGRRQRGAATRPRSARGGPAVP</sequence>
<evidence type="ECO:0000313" key="3">
    <source>
        <dbReference type="Proteomes" id="UP000299102"/>
    </source>
</evidence>
<accession>A0A4C1YRY1</accession>
<dbReference type="AlphaFoldDB" id="A0A4C1YRY1"/>
<organism evidence="2 3">
    <name type="scientific">Eumeta variegata</name>
    <name type="common">Bagworm moth</name>
    <name type="synonym">Eumeta japonica</name>
    <dbReference type="NCBI Taxonomy" id="151549"/>
    <lineage>
        <taxon>Eukaryota</taxon>
        <taxon>Metazoa</taxon>
        <taxon>Ecdysozoa</taxon>
        <taxon>Arthropoda</taxon>
        <taxon>Hexapoda</taxon>
        <taxon>Insecta</taxon>
        <taxon>Pterygota</taxon>
        <taxon>Neoptera</taxon>
        <taxon>Endopterygota</taxon>
        <taxon>Lepidoptera</taxon>
        <taxon>Glossata</taxon>
        <taxon>Ditrysia</taxon>
        <taxon>Tineoidea</taxon>
        <taxon>Psychidae</taxon>
        <taxon>Oiketicinae</taxon>
        <taxon>Eumeta</taxon>
    </lineage>
</organism>
<gene>
    <name evidence="2" type="ORF">EVAR_24126_1</name>
</gene>
<feature type="region of interest" description="Disordered" evidence="1">
    <location>
        <begin position="1"/>
        <end position="84"/>
    </location>
</feature>
<comment type="caution">
    <text evidence="2">The sequence shown here is derived from an EMBL/GenBank/DDBJ whole genome shotgun (WGS) entry which is preliminary data.</text>
</comment>
<evidence type="ECO:0000313" key="2">
    <source>
        <dbReference type="EMBL" id="GBP77409.1"/>
    </source>
</evidence>
<proteinExistence type="predicted"/>
<dbReference type="EMBL" id="BGZK01001330">
    <property type="protein sequence ID" value="GBP77409.1"/>
    <property type="molecule type" value="Genomic_DNA"/>
</dbReference>
<protein>
    <submittedName>
        <fullName evidence="2">Uncharacterized protein</fullName>
    </submittedName>
</protein>
<name>A0A4C1YRY1_EUMVA</name>
<keyword evidence="3" id="KW-1185">Reference proteome</keyword>
<reference evidence="2 3" key="1">
    <citation type="journal article" date="2019" name="Commun. Biol.">
        <title>The bagworm genome reveals a unique fibroin gene that provides high tensile strength.</title>
        <authorList>
            <person name="Kono N."/>
            <person name="Nakamura H."/>
            <person name="Ohtoshi R."/>
            <person name="Tomita M."/>
            <person name="Numata K."/>
            <person name="Arakawa K."/>
        </authorList>
    </citation>
    <scope>NUCLEOTIDE SEQUENCE [LARGE SCALE GENOMIC DNA]</scope>
</reference>
<dbReference type="Proteomes" id="UP000299102">
    <property type="component" value="Unassembled WGS sequence"/>
</dbReference>
<evidence type="ECO:0000256" key="1">
    <source>
        <dbReference type="SAM" id="MobiDB-lite"/>
    </source>
</evidence>